<reference evidence="3" key="1">
    <citation type="journal article" date="2019" name="Int. J. Syst. Evol. Microbiol.">
        <title>The Global Catalogue of Microorganisms (GCM) 10K type strain sequencing project: providing services to taxonomists for standard genome sequencing and annotation.</title>
        <authorList>
            <consortium name="The Broad Institute Genomics Platform"/>
            <consortium name="The Broad Institute Genome Sequencing Center for Infectious Disease"/>
            <person name="Wu L."/>
            <person name="Ma J."/>
        </authorList>
    </citation>
    <scope>NUCLEOTIDE SEQUENCE [LARGE SCALE GENOMIC DNA]</scope>
    <source>
        <strain evidence="3">KCTC 22245</strain>
    </source>
</reference>
<gene>
    <name evidence="2" type="ORF">ACFONP_10325</name>
</gene>
<dbReference type="Pfam" id="PF04402">
    <property type="entry name" value="SIMPL"/>
    <property type="match status" value="1"/>
</dbReference>
<evidence type="ECO:0000256" key="1">
    <source>
        <dbReference type="SAM" id="SignalP"/>
    </source>
</evidence>
<proteinExistence type="predicted"/>
<name>A0ABV7MFQ8_9PROT</name>
<sequence length="241" mass="25370">MIRTLAAASAILATTAACTDDTIIQPVRELRSISVTGEGSVSAVPDLAILSFSVSSRAATAGDAFAAASRQMNSVLSAIKEEGVEARDRQTGQVSLSPVYGRDPERGFQDRTRIVAYEATNSLTVRLRDIESAGEVIDAAVRAGANGLDSFRLGFDDPKALQDQARIAAVQDARRKASDMADAAGAALGEVLTISTTGGGYRPQAPMMRMQADMAMEQAAPVIEAGEQDMRVTVSATFRLE</sequence>
<feature type="signal peptide" evidence="1">
    <location>
        <begin position="1"/>
        <end position="19"/>
    </location>
</feature>
<dbReference type="Gene3D" id="3.30.110.170">
    <property type="entry name" value="Protein of unknown function (DUF541), domain 1"/>
    <property type="match status" value="1"/>
</dbReference>
<dbReference type="PANTHER" id="PTHR34387:SF2">
    <property type="entry name" value="SLR1258 PROTEIN"/>
    <property type="match status" value="1"/>
</dbReference>
<dbReference type="Proteomes" id="UP001595607">
    <property type="component" value="Unassembled WGS sequence"/>
</dbReference>
<keyword evidence="3" id="KW-1185">Reference proteome</keyword>
<dbReference type="Gene3D" id="3.30.70.2970">
    <property type="entry name" value="Protein of unknown function (DUF541), domain 2"/>
    <property type="match status" value="1"/>
</dbReference>
<dbReference type="InterPro" id="IPR052022">
    <property type="entry name" value="26kDa_periplasmic_antigen"/>
</dbReference>
<dbReference type="EMBL" id="JBHRVA010000003">
    <property type="protein sequence ID" value="MFC3303126.1"/>
    <property type="molecule type" value="Genomic_DNA"/>
</dbReference>
<evidence type="ECO:0000313" key="2">
    <source>
        <dbReference type="EMBL" id="MFC3303126.1"/>
    </source>
</evidence>
<dbReference type="PROSITE" id="PS51257">
    <property type="entry name" value="PROKAR_LIPOPROTEIN"/>
    <property type="match status" value="1"/>
</dbReference>
<dbReference type="PANTHER" id="PTHR34387">
    <property type="entry name" value="SLR1258 PROTEIN"/>
    <property type="match status" value="1"/>
</dbReference>
<protein>
    <submittedName>
        <fullName evidence="2">SIMPL domain-containing protein</fullName>
    </submittedName>
</protein>
<accession>A0ABV7MFQ8</accession>
<comment type="caution">
    <text evidence="2">The sequence shown here is derived from an EMBL/GenBank/DDBJ whole genome shotgun (WGS) entry which is preliminary data.</text>
</comment>
<keyword evidence="1" id="KW-0732">Signal</keyword>
<organism evidence="2 3">
    <name type="scientific">Parvularcula lutaonensis</name>
    <dbReference type="NCBI Taxonomy" id="491923"/>
    <lineage>
        <taxon>Bacteria</taxon>
        <taxon>Pseudomonadati</taxon>
        <taxon>Pseudomonadota</taxon>
        <taxon>Alphaproteobacteria</taxon>
        <taxon>Parvularculales</taxon>
        <taxon>Parvularculaceae</taxon>
        <taxon>Parvularcula</taxon>
    </lineage>
</organism>
<feature type="chain" id="PRO_5046712718" evidence="1">
    <location>
        <begin position="20"/>
        <end position="241"/>
    </location>
</feature>
<dbReference type="InterPro" id="IPR007497">
    <property type="entry name" value="SIMPL/DUF541"/>
</dbReference>
<dbReference type="RefSeq" id="WP_189575376.1">
    <property type="nucleotide sequence ID" value="NZ_BMXU01000002.1"/>
</dbReference>
<evidence type="ECO:0000313" key="3">
    <source>
        <dbReference type="Proteomes" id="UP001595607"/>
    </source>
</evidence>